<dbReference type="GO" id="GO:0016747">
    <property type="term" value="F:acyltransferase activity, transferring groups other than amino-acyl groups"/>
    <property type="evidence" value="ECO:0007669"/>
    <property type="project" value="InterPro"/>
</dbReference>
<gene>
    <name evidence="3" type="ORF">E4U60_001261</name>
</gene>
<evidence type="ECO:0000313" key="4">
    <source>
        <dbReference type="Proteomes" id="UP000706124"/>
    </source>
</evidence>
<feature type="compositionally biased region" description="Basic and acidic residues" evidence="1">
    <location>
        <begin position="18"/>
        <end position="28"/>
    </location>
</feature>
<proteinExistence type="predicted"/>
<feature type="compositionally biased region" description="Polar residues" evidence="1">
    <location>
        <begin position="89"/>
        <end position="102"/>
    </location>
</feature>
<dbReference type="OrthoDB" id="329272at2759"/>
<sequence length="281" mass="31145">MAMGTPFVSRLEPSSLEGFKRGKPHDEQPPTVPEVFLHAMDVREKVFVEEQHVPLENELDADDPRSCHWVVYATVDVSAEKEARDHAGNVTQPRKSSTQNKPVGTIRAVPFPHEPHPKPGAEYWNGQLVSTGKETAHSLPIDSTLDRGLDRATTFHNGKEPYIKLGRLAVVKESRGHGFSKLLVQTALTWLQSNPAFFDPSSAEVAQTGGLTKAVLSKWDGLVCVHAQKEAIGLWEKWGFIIDEEMGSWREEGIHHVGMFKRIKHETDGTSGVPTTHIVIG</sequence>
<name>A0A9P7MII7_9HYPO</name>
<evidence type="ECO:0000259" key="2">
    <source>
        <dbReference type="PROSITE" id="PS51186"/>
    </source>
</evidence>
<evidence type="ECO:0000313" key="3">
    <source>
        <dbReference type="EMBL" id="KAG5948604.1"/>
    </source>
</evidence>
<protein>
    <recommendedName>
        <fullName evidence="2">N-acetyltransferase domain-containing protein</fullName>
    </recommendedName>
</protein>
<feature type="domain" description="N-acetyltransferase" evidence="2">
    <location>
        <begin position="51"/>
        <end position="264"/>
    </location>
</feature>
<dbReference type="Proteomes" id="UP000706124">
    <property type="component" value="Unassembled WGS sequence"/>
</dbReference>
<feature type="region of interest" description="Disordered" evidence="1">
    <location>
        <begin position="1"/>
        <end position="31"/>
    </location>
</feature>
<dbReference type="InterPro" id="IPR016181">
    <property type="entry name" value="Acyl_CoA_acyltransferase"/>
</dbReference>
<comment type="caution">
    <text evidence="3">The sequence shown here is derived from an EMBL/GenBank/DDBJ whole genome shotgun (WGS) entry which is preliminary data.</text>
</comment>
<accession>A0A9P7MII7</accession>
<dbReference type="AlphaFoldDB" id="A0A9P7MII7"/>
<dbReference type="SUPFAM" id="SSF55729">
    <property type="entry name" value="Acyl-CoA N-acyltransferases (Nat)"/>
    <property type="match status" value="1"/>
</dbReference>
<dbReference type="InterPro" id="IPR000182">
    <property type="entry name" value="GNAT_dom"/>
</dbReference>
<dbReference type="PROSITE" id="PS51186">
    <property type="entry name" value="GNAT"/>
    <property type="match status" value="1"/>
</dbReference>
<feature type="region of interest" description="Disordered" evidence="1">
    <location>
        <begin position="83"/>
        <end position="104"/>
    </location>
</feature>
<dbReference type="EMBL" id="SRPO01000015">
    <property type="protein sequence ID" value="KAG5948604.1"/>
    <property type="molecule type" value="Genomic_DNA"/>
</dbReference>
<dbReference type="Gene3D" id="3.40.630.30">
    <property type="match status" value="1"/>
</dbReference>
<organism evidence="3 4">
    <name type="scientific">Claviceps pazoutovae</name>
    <dbReference type="NCBI Taxonomy" id="1649127"/>
    <lineage>
        <taxon>Eukaryota</taxon>
        <taxon>Fungi</taxon>
        <taxon>Dikarya</taxon>
        <taxon>Ascomycota</taxon>
        <taxon>Pezizomycotina</taxon>
        <taxon>Sordariomycetes</taxon>
        <taxon>Hypocreomycetidae</taxon>
        <taxon>Hypocreales</taxon>
        <taxon>Clavicipitaceae</taxon>
        <taxon>Claviceps</taxon>
    </lineage>
</organism>
<keyword evidence="4" id="KW-1185">Reference proteome</keyword>
<reference evidence="3 4" key="1">
    <citation type="journal article" date="2020" name="bioRxiv">
        <title>Whole genome comparisons of ergot fungi reveals the divergence and evolution of species within the genus Claviceps are the result of varying mechanisms driving genome evolution and host range expansion.</title>
        <authorList>
            <person name="Wyka S.A."/>
            <person name="Mondo S.J."/>
            <person name="Liu M."/>
            <person name="Dettman J."/>
            <person name="Nalam V."/>
            <person name="Broders K.D."/>
        </authorList>
    </citation>
    <scope>NUCLEOTIDE SEQUENCE [LARGE SCALE GENOMIC DNA]</scope>
    <source>
        <strain evidence="3 4">CCC 1485</strain>
    </source>
</reference>
<evidence type="ECO:0000256" key="1">
    <source>
        <dbReference type="SAM" id="MobiDB-lite"/>
    </source>
</evidence>